<evidence type="ECO:0000313" key="2">
    <source>
        <dbReference type="Proteomes" id="UP000215086"/>
    </source>
</evidence>
<name>A0A286R9K7_9BACT</name>
<evidence type="ECO:0000313" key="1">
    <source>
        <dbReference type="EMBL" id="ASV72645.1"/>
    </source>
</evidence>
<organism evidence="1 2">
    <name type="scientific">Thermogutta terrifontis</name>
    <dbReference type="NCBI Taxonomy" id="1331910"/>
    <lineage>
        <taxon>Bacteria</taxon>
        <taxon>Pseudomonadati</taxon>
        <taxon>Planctomycetota</taxon>
        <taxon>Planctomycetia</taxon>
        <taxon>Pirellulales</taxon>
        <taxon>Thermoguttaceae</taxon>
        <taxon>Thermogutta</taxon>
    </lineage>
</organism>
<reference evidence="1 2" key="1">
    <citation type="journal article" name="Front. Microbiol.">
        <title>Sugar Metabolism of the First Thermophilic Planctomycete Thermogutta terrifontis: Comparative Genomic and Transcriptomic Approaches.</title>
        <authorList>
            <person name="Elcheninov A.G."/>
            <person name="Menzel P."/>
            <person name="Gudbergsdottir S.R."/>
            <person name="Slesarev A.I."/>
            <person name="Kadnikov V.V."/>
            <person name="Krogh A."/>
            <person name="Bonch-Osmolovskaya E.A."/>
            <person name="Peng X."/>
            <person name="Kublanov I.V."/>
        </authorList>
    </citation>
    <scope>NUCLEOTIDE SEQUENCE [LARGE SCALE GENOMIC DNA]</scope>
    <source>
        <strain evidence="1 2">R1</strain>
    </source>
</reference>
<dbReference type="Proteomes" id="UP000215086">
    <property type="component" value="Chromosome"/>
</dbReference>
<proteinExistence type="predicted"/>
<protein>
    <submittedName>
        <fullName evidence="1">Uncharacterized protein</fullName>
    </submittedName>
</protein>
<keyword evidence="2" id="KW-1185">Reference proteome</keyword>
<accession>A0A286R9K7</accession>
<sequence length="41" mass="4599">MPLYRDCEWLIPLDSPPKSVPADRAIICGYRAQNPPNSVKS</sequence>
<dbReference type="EMBL" id="CP018477">
    <property type="protein sequence ID" value="ASV72645.1"/>
    <property type="molecule type" value="Genomic_DNA"/>
</dbReference>
<dbReference type="AlphaFoldDB" id="A0A286R9K7"/>
<gene>
    <name evidence="1" type="ORF">THTE_0043</name>
</gene>
<dbReference type="KEGG" id="ttf:THTE_0043"/>